<dbReference type="GO" id="GO:0006952">
    <property type="term" value="P:defense response"/>
    <property type="evidence" value="ECO:0000318"/>
    <property type="project" value="GO_Central"/>
</dbReference>
<dbReference type="SMART" id="SM00505">
    <property type="entry name" value="Knot1"/>
    <property type="match status" value="1"/>
</dbReference>
<dbReference type="EMBL" id="CM000882">
    <property type="protein sequence ID" value="KQJ93557.1"/>
    <property type="molecule type" value="Genomic_DNA"/>
</dbReference>
<evidence type="ECO:0000256" key="1">
    <source>
        <dbReference type="ARBA" id="ARBA00022729"/>
    </source>
</evidence>
<keyword evidence="1 3" id="KW-0732">Signal</keyword>
<dbReference type="PROSITE" id="PS00940">
    <property type="entry name" value="GAMMA_THIONIN"/>
    <property type="match status" value="1"/>
</dbReference>
<feature type="domain" description="Knottins-like" evidence="4">
    <location>
        <begin position="27"/>
        <end position="74"/>
    </location>
</feature>
<proteinExistence type="predicted"/>
<dbReference type="PANTHER" id="PTHR33147">
    <property type="entry name" value="DEFENSIN-LIKE PROTEIN 1"/>
    <property type="match status" value="1"/>
</dbReference>
<reference evidence="5" key="2">
    <citation type="submission" date="2017-06" db="EMBL/GenBank/DDBJ databases">
        <title>WGS assembly of Brachypodium distachyon.</title>
        <authorList>
            <consortium name="The International Brachypodium Initiative"/>
            <person name="Lucas S."/>
            <person name="Harmon-Smith M."/>
            <person name="Lail K."/>
            <person name="Tice H."/>
            <person name="Grimwood J."/>
            <person name="Bruce D."/>
            <person name="Barry K."/>
            <person name="Shu S."/>
            <person name="Lindquist E."/>
            <person name="Wang M."/>
            <person name="Pitluck S."/>
            <person name="Vogel J.P."/>
            <person name="Garvin D.F."/>
            <person name="Mockler T.C."/>
            <person name="Schmutz J."/>
            <person name="Rokhsar D."/>
            <person name="Bevan M.W."/>
        </authorList>
    </citation>
    <scope>NUCLEOTIDE SEQUENCE</scope>
    <source>
        <strain evidence="5">Bd21</strain>
    </source>
</reference>
<dbReference type="InterPro" id="IPR036574">
    <property type="entry name" value="Scorpion_toxin-like_sf"/>
</dbReference>
<feature type="chain" id="PRO_5033238514" description="Knottins-like domain-containing protein" evidence="3">
    <location>
        <begin position="26"/>
        <end position="79"/>
    </location>
</feature>
<keyword evidence="2" id="KW-1015">Disulfide bond</keyword>
<evidence type="ECO:0000313" key="6">
    <source>
        <dbReference type="EnsemblPlants" id="KQJ93557"/>
    </source>
</evidence>
<protein>
    <recommendedName>
        <fullName evidence="4">Knottins-like domain-containing protein</fullName>
    </recommendedName>
</protein>
<evidence type="ECO:0000259" key="4">
    <source>
        <dbReference type="SMART" id="SM00505"/>
    </source>
</evidence>
<dbReference type="Proteomes" id="UP000008810">
    <property type="component" value="Chromosome 3"/>
</dbReference>
<dbReference type="Gramene" id="KQJ93557">
    <property type="protein sequence ID" value="KQJ93557"/>
    <property type="gene ID" value="BRADI_3g05330v3"/>
</dbReference>
<dbReference type="PANTHER" id="PTHR33147:SF106">
    <property type="entry name" value="DEFENSIN-LIKE PROTEIN 11"/>
    <property type="match status" value="1"/>
</dbReference>
<feature type="non-terminal residue" evidence="5">
    <location>
        <position position="79"/>
    </location>
</feature>
<dbReference type="STRING" id="15368.A0A0Q3LM68"/>
<dbReference type="EnsemblPlants" id="KQJ93557">
    <property type="protein sequence ID" value="KQJ93557"/>
    <property type="gene ID" value="BRADI_3g05330v3"/>
</dbReference>
<organism evidence="5">
    <name type="scientific">Brachypodium distachyon</name>
    <name type="common">Purple false brome</name>
    <name type="synonym">Trachynia distachya</name>
    <dbReference type="NCBI Taxonomy" id="15368"/>
    <lineage>
        <taxon>Eukaryota</taxon>
        <taxon>Viridiplantae</taxon>
        <taxon>Streptophyta</taxon>
        <taxon>Embryophyta</taxon>
        <taxon>Tracheophyta</taxon>
        <taxon>Spermatophyta</taxon>
        <taxon>Magnoliopsida</taxon>
        <taxon>Liliopsida</taxon>
        <taxon>Poales</taxon>
        <taxon>Poaceae</taxon>
        <taxon>BOP clade</taxon>
        <taxon>Pooideae</taxon>
        <taxon>Stipodae</taxon>
        <taxon>Brachypodieae</taxon>
        <taxon>Brachypodium</taxon>
    </lineage>
</organism>
<dbReference type="InParanoid" id="A0A0Q3LM68"/>
<dbReference type="PRINTS" id="PR00288">
    <property type="entry name" value="PUROTHIONIN"/>
</dbReference>
<keyword evidence="7" id="KW-1185">Reference proteome</keyword>
<dbReference type="Gene3D" id="3.30.30.10">
    <property type="entry name" value="Knottin, scorpion toxin-like"/>
    <property type="match status" value="1"/>
</dbReference>
<evidence type="ECO:0000313" key="5">
    <source>
        <dbReference type="EMBL" id="KQJ93557.1"/>
    </source>
</evidence>
<feature type="signal peptide" evidence="3">
    <location>
        <begin position="1"/>
        <end position="25"/>
    </location>
</feature>
<gene>
    <name evidence="5" type="ORF">BRADI_3g05330v3</name>
</gene>
<accession>A0A0Q3LM68</accession>
<dbReference type="ExpressionAtlas" id="A0A0Q3LM68">
    <property type="expression patterns" value="baseline"/>
</dbReference>
<dbReference type="InterPro" id="IPR003614">
    <property type="entry name" value="Knottins"/>
</dbReference>
<sequence length="79" mass="8200">MAAKVGAAAALLLLLLTITLAGAEAKLCEERSQKFRGPCKFNTNCVAVCVTEGYTGGYCHKTVFHSHCMCTKECGGGGG</sequence>
<dbReference type="Pfam" id="PF00304">
    <property type="entry name" value="Gamma-thionin"/>
    <property type="match status" value="1"/>
</dbReference>
<dbReference type="OrthoDB" id="661811at2759"/>
<name>A0A0Q3LM68_BRADI</name>
<reference evidence="6" key="3">
    <citation type="submission" date="2018-08" db="UniProtKB">
        <authorList>
            <consortium name="EnsemblPlants"/>
        </authorList>
    </citation>
    <scope>IDENTIFICATION</scope>
    <source>
        <strain evidence="6">cv. Bd21</strain>
    </source>
</reference>
<evidence type="ECO:0000256" key="2">
    <source>
        <dbReference type="ARBA" id="ARBA00023157"/>
    </source>
</evidence>
<reference evidence="5 6" key="1">
    <citation type="journal article" date="2010" name="Nature">
        <title>Genome sequencing and analysis of the model grass Brachypodium distachyon.</title>
        <authorList>
            <consortium name="International Brachypodium Initiative"/>
        </authorList>
    </citation>
    <scope>NUCLEOTIDE SEQUENCE [LARGE SCALE GENOMIC DNA]</scope>
    <source>
        <strain evidence="5 6">Bd21</strain>
    </source>
</reference>
<evidence type="ECO:0000256" key="3">
    <source>
        <dbReference type="SAM" id="SignalP"/>
    </source>
</evidence>
<evidence type="ECO:0000313" key="7">
    <source>
        <dbReference type="Proteomes" id="UP000008810"/>
    </source>
</evidence>
<dbReference type="AlphaFoldDB" id="A0A0Q3LM68"/>
<dbReference type="SUPFAM" id="SSF57095">
    <property type="entry name" value="Scorpion toxin-like"/>
    <property type="match status" value="1"/>
</dbReference>
<dbReference type="InterPro" id="IPR008176">
    <property type="entry name" value="Defensin_plant"/>
</dbReference>